<dbReference type="Pfam" id="PF00069">
    <property type="entry name" value="Pkinase"/>
    <property type="match status" value="1"/>
</dbReference>
<keyword evidence="5 13" id="KW-0418">Kinase</keyword>
<comment type="catalytic activity">
    <reaction evidence="8">
        <text>L-seryl-[protein] + ATP = O-phospho-L-seryl-[protein] + ADP + H(+)</text>
        <dbReference type="Rhea" id="RHEA:17989"/>
        <dbReference type="Rhea" id="RHEA-COMP:9863"/>
        <dbReference type="Rhea" id="RHEA-COMP:11604"/>
        <dbReference type="ChEBI" id="CHEBI:15378"/>
        <dbReference type="ChEBI" id="CHEBI:29999"/>
        <dbReference type="ChEBI" id="CHEBI:30616"/>
        <dbReference type="ChEBI" id="CHEBI:83421"/>
        <dbReference type="ChEBI" id="CHEBI:456216"/>
        <dbReference type="EC" id="2.7.11.1"/>
    </reaction>
</comment>
<feature type="region of interest" description="Disordered" evidence="10">
    <location>
        <begin position="785"/>
        <end position="810"/>
    </location>
</feature>
<keyword evidence="11" id="KW-1133">Transmembrane helix</keyword>
<dbReference type="Pfam" id="PF05226">
    <property type="entry name" value="CHASE2"/>
    <property type="match status" value="1"/>
</dbReference>
<evidence type="ECO:0000256" key="7">
    <source>
        <dbReference type="ARBA" id="ARBA00047899"/>
    </source>
</evidence>
<dbReference type="EC" id="2.7.11.1" evidence="1"/>
<dbReference type="InterPro" id="IPR011009">
    <property type="entry name" value="Kinase-like_dom_sf"/>
</dbReference>
<evidence type="ECO:0000313" key="13">
    <source>
        <dbReference type="EMBL" id="KST69651.1"/>
    </source>
</evidence>
<keyword evidence="4 9" id="KW-0547">Nucleotide-binding</keyword>
<keyword evidence="11" id="KW-0812">Transmembrane</keyword>
<dbReference type="InterPro" id="IPR000719">
    <property type="entry name" value="Prot_kinase_dom"/>
</dbReference>
<dbReference type="RefSeq" id="WP_027843025.1">
    <property type="nucleotide sequence ID" value="NZ_LMTZ01000016.1"/>
</dbReference>
<evidence type="ECO:0000313" key="14">
    <source>
        <dbReference type="Proteomes" id="UP000053372"/>
    </source>
</evidence>
<comment type="caution">
    <text evidence="13">The sequence shown here is derived from an EMBL/GenBank/DDBJ whole genome shotgun (WGS) entry which is preliminary data.</text>
</comment>
<feature type="compositionally biased region" description="Polar residues" evidence="10">
    <location>
        <begin position="7"/>
        <end position="33"/>
    </location>
</feature>
<evidence type="ECO:0000256" key="1">
    <source>
        <dbReference type="ARBA" id="ARBA00012513"/>
    </source>
</evidence>
<keyword evidence="11" id="KW-0472">Membrane</keyword>
<sequence length="810" mass="90585">MAEEPTYTLTKENISGENQAANQSDKPTNNPISAIQPRFMSKVGHILSAVWAVGAAILSLSGDHLTISQSLENQAHTSFYALRQKETPPKEIIILAIDDKSISSPKENYLLDPKEFSYLEPLKSFPYKREVYARVIDKLIAAGARHIALHIVFDSASSYGPDDDEKFASALERHGSKVTLAALYEDTQEEQGSINKIKEPLAIFQNDQISIGIENFPQEKNGTIHRLSSSLVKKLKETFKEYNLFDDDIISFDRAVLKGAKINYPLPSGDRIYFYGPPGTFEKKPFWEVFDPEFWDANFQGGKIFKDKIILIGSTSRLAKEFPVPVSNNLFSSTKMFGVEIHANAIATLIEGKAIAQGIESDLGRGLFTLCLVGGTALFIAKIRRGTRRFFVSILVATTWGGITYALFFYGKLIFPAAIPIVGIIGTGFSYLGVELTRELIRKSQLVDIFRRYSTSQVVREILSQQEDLKDLIYQRQMEISGKILDGRYRIVKVLGAGGFSETYIAEDCKRPGNPLCVVKQLKPVNDKPAQLEVARRLFNSEAKTLEKLGKHNQIPQLLAYFEEEEEFYLVQEYVMGHPLSREIPSGKILDERTVIHILRDLLKVLEFVHANEVIHRDIKPSNIIRRESDRKLVLIDFGAVKDVTSQSEDELEQTSFTIGIGTKGYAPSEQCFGRPQYNSDIYAAGTIAIKALTGKAPHDIPTDGYGELKWTDRASISPAFAKIISKMVLNDYKRRYQSVSEVLAALAKLGVGRQTSYNDCLPTNNITLDDTDIPTNNITLDDTDIPTTPWVIPPNNDEQDSTSILPTDK</sequence>
<dbReference type="GO" id="GO:0004674">
    <property type="term" value="F:protein serine/threonine kinase activity"/>
    <property type="evidence" value="ECO:0007669"/>
    <property type="project" value="UniProtKB-KW"/>
</dbReference>
<name>A0A0V7ZYK7_9CYAN</name>
<dbReference type="AlphaFoldDB" id="A0A0V7ZYK7"/>
<evidence type="ECO:0000256" key="4">
    <source>
        <dbReference type="ARBA" id="ARBA00022741"/>
    </source>
</evidence>
<keyword evidence="6 9" id="KW-0067">ATP-binding</keyword>
<evidence type="ECO:0000256" key="3">
    <source>
        <dbReference type="ARBA" id="ARBA00022679"/>
    </source>
</evidence>
<feature type="transmembrane region" description="Helical" evidence="11">
    <location>
        <begin position="390"/>
        <end position="408"/>
    </location>
</feature>
<evidence type="ECO:0000256" key="9">
    <source>
        <dbReference type="PROSITE-ProRule" id="PRU10141"/>
    </source>
</evidence>
<dbReference type="CDD" id="cd14014">
    <property type="entry name" value="STKc_PknB_like"/>
    <property type="match status" value="1"/>
</dbReference>
<keyword evidence="14" id="KW-1185">Reference proteome</keyword>
<protein>
    <recommendedName>
        <fullName evidence="1">non-specific serine/threonine protein kinase</fullName>
        <ecNumber evidence="1">2.7.11.1</ecNumber>
    </recommendedName>
</protein>
<evidence type="ECO:0000256" key="11">
    <source>
        <dbReference type="SAM" id="Phobius"/>
    </source>
</evidence>
<accession>A0A0V7ZYK7</accession>
<organism evidence="13 14">
    <name type="scientific">Mastigocoleus testarum BC008</name>
    <dbReference type="NCBI Taxonomy" id="371196"/>
    <lineage>
        <taxon>Bacteria</taxon>
        <taxon>Bacillati</taxon>
        <taxon>Cyanobacteriota</taxon>
        <taxon>Cyanophyceae</taxon>
        <taxon>Nostocales</taxon>
        <taxon>Hapalosiphonaceae</taxon>
        <taxon>Mastigocoleus</taxon>
    </lineage>
</organism>
<evidence type="ECO:0000256" key="6">
    <source>
        <dbReference type="ARBA" id="ARBA00022840"/>
    </source>
</evidence>
<feature type="binding site" evidence="9">
    <location>
        <position position="520"/>
    </location>
    <ligand>
        <name>ATP</name>
        <dbReference type="ChEBI" id="CHEBI:30616"/>
    </ligand>
</feature>
<evidence type="ECO:0000256" key="8">
    <source>
        <dbReference type="ARBA" id="ARBA00048679"/>
    </source>
</evidence>
<dbReference type="EMBL" id="LMTZ01000016">
    <property type="protein sequence ID" value="KST69651.1"/>
    <property type="molecule type" value="Genomic_DNA"/>
</dbReference>
<keyword evidence="3" id="KW-0808">Transferase</keyword>
<feature type="transmembrane region" description="Helical" evidence="11">
    <location>
        <begin position="414"/>
        <end position="434"/>
    </location>
</feature>
<feature type="domain" description="Protein kinase" evidence="12">
    <location>
        <begin position="489"/>
        <end position="750"/>
    </location>
</feature>
<keyword evidence="2" id="KW-0723">Serine/threonine-protein kinase</keyword>
<reference evidence="13 14" key="1">
    <citation type="journal article" date="2015" name="Genome Announc.">
        <title>Draft Genome of the Euendolithic (true boring) Cyanobacterium Mastigocoleus testarum strain BC008.</title>
        <authorList>
            <person name="Guida B.S."/>
            <person name="Garcia-Pichel F."/>
        </authorList>
    </citation>
    <scope>NUCLEOTIDE SEQUENCE [LARGE SCALE GENOMIC DNA]</scope>
    <source>
        <strain evidence="13 14">BC008</strain>
    </source>
</reference>
<gene>
    <name evidence="13" type="ORF">BC008_04940</name>
</gene>
<dbReference type="InterPro" id="IPR017441">
    <property type="entry name" value="Protein_kinase_ATP_BS"/>
</dbReference>
<dbReference type="SMART" id="SM01080">
    <property type="entry name" value="CHASE2"/>
    <property type="match status" value="1"/>
</dbReference>
<dbReference type="OrthoDB" id="428645at2"/>
<dbReference type="SMART" id="SM00220">
    <property type="entry name" value="S_TKc"/>
    <property type="match status" value="1"/>
</dbReference>
<dbReference type="PROSITE" id="PS50011">
    <property type="entry name" value="PROTEIN_KINASE_DOM"/>
    <property type="match status" value="1"/>
</dbReference>
<evidence type="ECO:0000259" key="12">
    <source>
        <dbReference type="PROSITE" id="PS50011"/>
    </source>
</evidence>
<feature type="region of interest" description="Disordered" evidence="10">
    <location>
        <begin position="1"/>
        <end position="33"/>
    </location>
</feature>
<feature type="transmembrane region" description="Helical" evidence="11">
    <location>
        <begin position="363"/>
        <end position="383"/>
    </location>
</feature>
<dbReference type="InterPro" id="IPR007890">
    <property type="entry name" value="CHASE2"/>
</dbReference>
<dbReference type="PANTHER" id="PTHR24363">
    <property type="entry name" value="SERINE/THREONINE PROTEIN KINASE"/>
    <property type="match status" value="1"/>
</dbReference>
<comment type="catalytic activity">
    <reaction evidence="7">
        <text>L-threonyl-[protein] + ATP = O-phospho-L-threonyl-[protein] + ADP + H(+)</text>
        <dbReference type="Rhea" id="RHEA:46608"/>
        <dbReference type="Rhea" id="RHEA-COMP:11060"/>
        <dbReference type="Rhea" id="RHEA-COMP:11605"/>
        <dbReference type="ChEBI" id="CHEBI:15378"/>
        <dbReference type="ChEBI" id="CHEBI:30013"/>
        <dbReference type="ChEBI" id="CHEBI:30616"/>
        <dbReference type="ChEBI" id="CHEBI:61977"/>
        <dbReference type="ChEBI" id="CHEBI:456216"/>
        <dbReference type="EC" id="2.7.11.1"/>
    </reaction>
</comment>
<proteinExistence type="predicted"/>
<dbReference type="Proteomes" id="UP000053372">
    <property type="component" value="Unassembled WGS sequence"/>
</dbReference>
<dbReference type="GO" id="GO:0005524">
    <property type="term" value="F:ATP binding"/>
    <property type="evidence" value="ECO:0007669"/>
    <property type="project" value="UniProtKB-UniRule"/>
</dbReference>
<dbReference type="Gene3D" id="3.30.200.20">
    <property type="entry name" value="Phosphorylase Kinase, domain 1"/>
    <property type="match status" value="1"/>
</dbReference>
<evidence type="ECO:0000256" key="2">
    <source>
        <dbReference type="ARBA" id="ARBA00022527"/>
    </source>
</evidence>
<dbReference type="PROSITE" id="PS00107">
    <property type="entry name" value="PROTEIN_KINASE_ATP"/>
    <property type="match status" value="1"/>
</dbReference>
<dbReference type="SUPFAM" id="SSF56112">
    <property type="entry name" value="Protein kinase-like (PK-like)"/>
    <property type="match status" value="1"/>
</dbReference>
<evidence type="ECO:0000256" key="10">
    <source>
        <dbReference type="SAM" id="MobiDB-lite"/>
    </source>
</evidence>
<dbReference type="PANTHER" id="PTHR24363:SF0">
    <property type="entry name" value="SERINE_THREONINE KINASE LIKE DOMAIN CONTAINING 1"/>
    <property type="match status" value="1"/>
</dbReference>
<dbReference type="Gene3D" id="1.10.510.10">
    <property type="entry name" value="Transferase(Phosphotransferase) domain 1"/>
    <property type="match status" value="1"/>
</dbReference>
<evidence type="ECO:0000256" key="5">
    <source>
        <dbReference type="ARBA" id="ARBA00022777"/>
    </source>
</evidence>